<evidence type="ECO:0000256" key="1">
    <source>
        <dbReference type="ARBA" id="ARBA00022450"/>
    </source>
</evidence>
<dbReference type="Proteomes" id="UP001589610">
    <property type="component" value="Unassembled WGS sequence"/>
</dbReference>
<evidence type="ECO:0000256" key="2">
    <source>
        <dbReference type="ARBA" id="ARBA00022553"/>
    </source>
</evidence>
<feature type="non-terminal residue" evidence="6">
    <location>
        <position position="883"/>
    </location>
</feature>
<sequence>MLVTGGTGALGGLVARHLVTEHGARDLLLVGRRGRDADGATELEGELAALGARVTVAACDVGDRDALAGLLAGIPADRPLTAVVHAAGVLDDGVVTSLTAERFDRVLGPKADAAWHLHELSRQMPLTAFVLFSSASATFGTAGQGNYAAANAFLDGLAAHRRAEGLPATSLAWGLWEHGMGAGPAAAGRATLSDGEGLALFDAALATDEALLAPVRLDTAALRDGDVPALLSGLVRARPRRMTGETTLARRLAAAEEGERARIALEAVRSLVAAVLGHPTPDGVPPGSKFSELGLDSLTAVELRNRLNTATGMRLPATLVFDHPTPAALAAFVTTELAGTPATSAPAVRASSAVDEPIAIVAMSCRYPGGVRSPEELWELLASGGDAISLFPADRGWDLDALYDPDPDTPGTSYTREGGFLYDADRFDAELFGIGPREALAMDPQQRLLLETTWELFERAGIDPLSLRGSDTGVFAGMMYHDYGTLLPAVPGELEGYLGTGTAGSVASGRLAYTFGLEGPAVTIDTACSSSLVALHLACRALRHGECSLALAGGVTVLATPGTFVEFSRQRGLAPDGRCKSFAAAADGTGWAEGVGVLLLERLSDARRNGHQVLALIKGSAVNQDGASNGLTAPNGPSQQRVIHRALADAGLTPGDIDMVEAHGTGTPLGDPIEAQSLLATYGRDRDRPLWLGSVKSNIGHTQAASGVAGVIKSVMAMRHELLPPTLHVDEPSPHVDWSSGAVSLLTSPVPWPEVGRPRRAGVSSFGISGTNAHVIVEAVPIETPAPVPAPAAGSDPGSGSAPVEGGGVVVWPLSARSGSALRAQAERLAAYVKTSQPSGVDVAYSLVAGRAVLEHRAVVVGRSRDELVDRLAELAAGDPSTG</sequence>
<dbReference type="PANTHER" id="PTHR43775:SF51">
    <property type="entry name" value="INACTIVE PHENOLPHTHIOCEROL SYNTHESIS POLYKETIDE SYNTHASE TYPE I PKS1-RELATED"/>
    <property type="match status" value="1"/>
</dbReference>
<dbReference type="Pfam" id="PF00109">
    <property type="entry name" value="ketoacyl-synt"/>
    <property type="match status" value="1"/>
</dbReference>
<dbReference type="SMART" id="SM01294">
    <property type="entry name" value="PKS_PP_betabranch"/>
    <property type="match status" value="1"/>
</dbReference>
<dbReference type="RefSeq" id="WP_386164120.1">
    <property type="nucleotide sequence ID" value="NZ_JBHMBS010000079.1"/>
</dbReference>
<feature type="domain" description="Ketosynthase family 3 (KS3)" evidence="5">
    <location>
        <begin position="355"/>
        <end position="779"/>
    </location>
</feature>
<dbReference type="InterPro" id="IPR057326">
    <property type="entry name" value="KR_dom"/>
</dbReference>
<dbReference type="PROSITE" id="PS00606">
    <property type="entry name" value="KS3_1"/>
    <property type="match status" value="1"/>
</dbReference>
<proteinExistence type="predicted"/>
<accession>A0ABV5TTN4</accession>
<evidence type="ECO:0000259" key="4">
    <source>
        <dbReference type="PROSITE" id="PS50075"/>
    </source>
</evidence>
<keyword evidence="7" id="KW-1185">Reference proteome</keyword>
<dbReference type="InterPro" id="IPR036736">
    <property type="entry name" value="ACP-like_sf"/>
</dbReference>
<dbReference type="SUPFAM" id="SSF51735">
    <property type="entry name" value="NAD(P)-binding Rossmann-fold domains"/>
    <property type="match status" value="1"/>
</dbReference>
<dbReference type="InterPro" id="IPR050091">
    <property type="entry name" value="PKS_NRPS_Biosynth_Enz"/>
</dbReference>
<keyword evidence="3" id="KW-0808">Transferase</keyword>
<keyword evidence="1" id="KW-0596">Phosphopantetheine</keyword>
<dbReference type="InterPro" id="IPR013968">
    <property type="entry name" value="PKS_KR"/>
</dbReference>
<dbReference type="InterPro" id="IPR020841">
    <property type="entry name" value="PKS_Beta-ketoAc_synthase_dom"/>
</dbReference>
<dbReference type="Pfam" id="PF16197">
    <property type="entry name" value="KAsynt_C_assoc"/>
    <property type="match status" value="1"/>
</dbReference>
<evidence type="ECO:0000313" key="7">
    <source>
        <dbReference type="Proteomes" id="UP001589610"/>
    </source>
</evidence>
<dbReference type="SUPFAM" id="SSF47336">
    <property type="entry name" value="ACP-like"/>
    <property type="match status" value="1"/>
</dbReference>
<name>A0ABV5TTN4_9ACTN</name>
<organism evidence="6 7">
    <name type="scientific">Streptosporangium vulgare</name>
    <dbReference type="NCBI Taxonomy" id="46190"/>
    <lineage>
        <taxon>Bacteria</taxon>
        <taxon>Bacillati</taxon>
        <taxon>Actinomycetota</taxon>
        <taxon>Actinomycetes</taxon>
        <taxon>Streptosporangiales</taxon>
        <taxon>Streptosporangiaceae</taxon>
        <taxon>Streptosporangium</taxon>
    </lineage>
</organism>
<dbReference type="InterPro" id="IPR006162">
    <property type="entry name" value="Ppantetheine_attach_site"/>
</dbReference>
<dbReference type="InterPro" id="IPR016039">
    <property type="entry name" value="Thiolase-like"/>
</dbReference>
<dbReference type="CDD" id="cd08956">
    <property type="entry name" value="KR_3_FAS_SDR_x"/>
    <property type="match status" value="1"/>
</dbReference>
<dbReference type="Pfam" id="PF08659">
    <property type="entry name" value="KR"/>
    <property type="match status" value="1"/>
</dbReference>
<comment type="caution">
    <text evidence="6">The sequence shown here is derived from an EMBL/GenBank/DDBJ whole genome shotgun (WGS) entry which is preliminary data.</text>
</comment>
<protein>
    <submittedName>
        <fullName evidence="6">Type I polyketide synthase</fullName>
    </submittedName>
</protein>
<dbReference type="SMART" id="SM00825">
    <property type="entry name" value="PKS_KS"/>
    <property type="match status" value="1"/>
</dbReference>
<dbReference type="PANTHER" id="PTHR43775">
    <property type="entry name" value="FATTY ACID SYNTHASE"/>
    <property type="match status" value="1"/>
</dbReference>
<dbReference type="PROSITE" id="PS52004">
    <property type="entry name" value="KS3_2"/>
    <property type="match status" value="1"/>
</dbReference>
<dbReference type="InterPro" id="IPR014030">
    <property type="entry name" value="Ketoacyl_synth_N"/>
</dbReference>
<dbReference type="SMART" id="SM00822">
    <property type="entry name" value="PKS_KR"/>
    <property type="match status" value="1"/>
</dbReference>
<evidence type="ECO:0000256" key="3">
    <source>
        <dbReference type="ARBA" id="ARBA00022679"/>
    </source>
</evidence>
<gene>
    <name evidence="6" type="ORF">ACFFRH_43980</name>
</gene>
<dbReference type="InterPro" id="IPR014031">
    <property type="entry name" value="Ketoacyl_synth_C"/>
</dbReference>
<dbReference type="Gene3D" id="3.40.47.10">
    <property type="match status" value="1"/>
</dbReference>
<keyword evidence="2" id="KW-0597">Phosphoprotein</keyword>
<dbReference type="InterPro" id="IPR018201">
    <property type="entry name" value="Ketoacyl_synth_AS"/>
</dbReference>
<dbReference type="Gene3D" id="1.10.1200.10">
    <property type="entry name" value="ACP-like"/>
    <property type="match status" value="1"/>
</dbReference>
<evidence type="ECO:0000259" key="5">
    <source>
        <dbReference type="PROSITE" id="PS52004"/>
    </source>
</evidence>
<evidence type="ECO:0000313" key="6">
    <source>
        <dbReference type="EMBL" id="MFB9682463.1"/>
    </source>
</evidence>
<dbReference type="CDD" id="cd00833">
    <property type="entry name" value="PKS"/>
    <property type="match status" value="1"/>
</dbReference>
<dbReference type="PROSITE" id="PS00012">
    <property type="entry name" value="PHOSPHOPANTETHEINE"/>
    <property type="match status" value="1"/>
</dbReference>
<dbReference type="PROSITE" id="PS50075">
    <property type="entry name" value="CARRIER"/>
    <property type="match status" value="1"/>
</dbReference>
<dbReference type="Pfam" id="PF02801">
    <property type="entry name" value="Ketoacyl-synt_C"/>
    <property type="match status" value="1"/>
</dbReference>
<feature type="domain" description="Carrier" evidence="4">
    <location>
        <begin position="262"/>
        <end position="337"/>
    </location>
</feature>
<dbReference type="SUPFAM" id="SSF53901">
    <property type="entry name" value="Thiolase-like"/>
    <property type="match status" value="1"/>
</dbReference>
<dbReference type="InterPro" id="IPR009081">
    <property type="entry name" value="PP-bd_ACP"/>
</dbReference>
<dbReference type="Pfam" id="PF00550">
    <property type="entry name" value="PP-binding"/>
    <property type="match status" value="1"/>
</dbReference>
<reference evidence="6 7" key="1">
    <citation type="submission" date="2024-09" db="EMBL/GenBank/DDBJ databases">
        <authorList>
            <person name="Sun Q."/>
            <person name="Mori K."/>
        </authorList>
    </citation>
    <scope>NUCLEOTIDE SEQUENCE [LARGE SCALE GENOMIC DNA]</scope>
    <source>
        <strain evidence="6 7">JCM 3028</strain>
    </source>
</reference>
<dbReference type="SMART" id="SM00823">
    <property type="entry name" value="PKS_PP"/>
    <property type="match status" value="1"/>
</dbReference>
<dbReference type="InterPro" id="IPR032821">
    <property type="entry name" value="PKS_assoc"/>
</dbReference>
<dbReference type="Gene3D" id="3.30.70.3290">
    <property type="match status" value="1"/>
</dbReference>
<dbReference type="InterPro" id="IPR036291">
    <property type="entry name" value="NAD(P)-bd_dom_sf"/>
</dbReference>
<dbReference type="InterPro" id="IPR020806">
    <property type="entry name" value="PKS_PP-bd"/>
</dbReference>
<dbReference type="Gene3D" id="3.40.50.720">
    <property type="entry name" value="NAD(P)-binding Rossmann-like Domain"/>
    <property type="match status" value="1"/>
</dbReference>
<dbReference type="EMBL" id="JBHMBS010000079">
    <property type="protein sequence ID" value="MFB9682463.1"/>
    <property type="molecule type" value="Genomic_DNA"/>
</dbReference>